<evidence type="ECO:0000313" key="1">
    <source>
        <dbReference type="EMBL" id="PBK59361.1"/>
    </source>
</evidence>
<dbReference type="AlphaFoldDB" id="A0A2H3AKG2"/>
<keyword evidence="2" id="KW-1185">Reference proteome</keyword>
<dbReference type="Proteomes" id="UP000218334">
    <property type="component" value="Unassembled WGS sequence"/>
</dbReference>
<protein>
    <submittedName>
        <fullName evidence="1">Uncharacterized protein</fullName>
    </submittedName>
</protein>
<dbReference type="EMBL" id="KZ293506">
    <property type="protein sequence ID" value="PBK59361.1"/>
    <property type="molecule type" value="Genomic_DNA"/>
</dbReference>
<evidence type="ECO:0000313" key="2">
    <source>
        <dbReference type="Proteomes" id="UP000218334"/>
    </source>
</evidence>
<name>A0A2H3AKG2_9AGAR</name>
<proteinExistence type="predicted"/>
<accession>A0A2H3AKG2</accession>
<reference evidence="2" key="1">
    <citation type="journal article" date="2017" name="Nat. Ecol. Evol.">
        <title>Genome expansion and lineage-specific genetic innovations in the forest pathogenic fungi Armillaria.</title>
        <authorList>
            <person name="Sipos G."/>
            <person name="Prasanna A.N."/>
            <person name="Walter M.C."/>
            <person name="O'Connor E."/>
            <person name="Balint B."/>
            <person name="Krizsan K."/>
            <person name="Kiss B."/>
            <person name="Hess J."/>
            <person name="Varga T."/>
            <person name="Slot J."/>
            <person name="Riley R."/>
            <person name="Boka B."/>
            <person name="Rigling D."/>
            <person name="Barry K."/>
            <person name="Lee J."/>
            <person name="Mihaltcheva S."/>
            <person name="LaButti K."/>
            <person name="Lipzen A."/>
            <person name="Waldron R."/>
            <person name="Moloney N.M."/>
            <person name="Sperisen C."/>
            <person name="Kredics L."/>
            <person name="Vagvoelgyi C."/>
            <person name="Patrignani A."/>
            <person name="Fitzpatrick D."/>
            <person name="Nagy I."/>
            <person name="Doyle S."/>
            <person name="Anderson J.B."/>
            <person name="Grigoriev I.V."/>
            <person name="Gueldener U."/>
            <person name="Muensterkoetter M."/>
            <person name="Nagy L.G."/>
        </authorList>
    </citation>
    <scope>NUCLEOTIDE SEQUENCE [LARGE SCALE GENOMIC DNA]</scope>
    <source>
        <strain evidence="2">28-4</strain>
    </source>
</reference>
<sequence>MNRPYAHIRSSKSTSLGCDAFIWADIVAPVLLIEFKSHLTLVSSATLQRWMKELDPDSRSEFSPQKVVMHLYGVMSYAIEPVVANCDRTPFTLFLWLASNRTPGTFTSLFNRSVRFRIRSWLHCPRVICYRDLRLGSVL</sequence>
<gene>
    <name evidence="1" type="ORF">ARMSODRAFT_1090821</name>
</gene>
<organism evidence="1 2">
    <name type="scientific">Armillaria solidipes</name>
    <dbReference type="NCBI Taxonomy" id="1076256"/>
    <lineage>
        <taxon>Eukaryota</taxon>
        <taxon>Fungi</taxon>
        <taxon>Dikarya</taxon>
        <taxon>Basidiomycota</taxon>
        <taxon>Agaricomycotina</taxon>
        <taxon>Agaricomycetes</taxon>
        <taxon>Agaricomycetidae</taxon>
        <taxon>Agaricales</taxon>
        <taxon>Marasmiineae</taxon>
        <taxon>Physalacriaceae</taxon>
        <taxon>Armillaria</taxon>
    </lineage>
</organism>